<evidence type="ECO:0000313" key="4">
    <source>
        <dbReference type="EMBL" id="KAK9284945.1"/>
    </source>
</evidence>
<proteinExistence type="predicted"/>
<reference evidence="4 5" key="1">
    <citation type="journal article" date="2024" name="Plant J.">
        <title>Genome sequences and population genomics reveal climatic adaptation and genomic divergence between two closely related sweetgum species.</title>
        <authorList>
            <person name="Xu W.Q."/>
            <person name="Ren C.Q."/>
            <person name="Zhang X.Y."/>
            <person name="Comes H.P."/>
            <person name="Liu X.H."/>
            <person name="Li Y.G."/>
            <person name="Kettle C.J."/>
            <person name="Jalonen R."/>
            <person name="Gaisberger H."/>
            <person name="Ma Y.Z."/>
            <person name="Qiu Y.X."/>
        </authorList>
    </citation>
    <scope>NUCLEOTIDE SEQUENCE [LARGE SCALE GENOMIC DNA]</scope>
    <source>
        <strain evidence="4">Hangzhou</strain>
    </source>
</reference>
<gene>
    <name evidence="4" type="ORF">L1049_024127</name>
</gene>
<dbReference type="Proteomes" id="UP001415857">
    <property type="component" value="Unassembled WGS sequence"/>
</dbReference>
<comment type="caution">
    <text evidence="4">The sequence shown here is derived from an EMBL/GenBank/DDBJ whole genome shotgun (WGS) entry which is preliminary data.</text>
</comment>
<protein>
    <recommendedName>
        <fullName evidence="3">DUF630 domain-containing protein</fullName>
    </recommendedName>
</protein>
<evidence type="ECO:0000313" key="5">
    <source>
        <dbReference type="Proteomes" id="UP001415857"/>
    </source>
</evidence>
<accession>A0AAP0S1F5</accession>
<dbReference type="Pfam" id="PF04783">
    <property type="entry name" value="DUF630"/>
    <property type="match status" value="1"/>
</dbReference>
<evidence type="ECO:0000256" key="2">
    <source>
        <dbReference type="SAM" id="MobiDB-lite"/>
    </source>
</evidence>
<dbReference type="PANTHER" id="PTHR21450:SF17">
    <property type="entry name" value="OS09G0542500 PROTEIN"/>
    <property type="match status" value="1"/>
</dbReference>
<keyword evidence="1" id="KW-0175">Coiled coil</keyword>
<feature type="region of interest" description="Disordered" evidence="2">
    <location>
        <begin position="236"/>
        <end position="257"/>
    </location>
</feature>
<keyword evidence="5" id="KW-1185">Reference proteome</keyword>
<dbReference type="InterPro" id="IPR006868">
    <property type="entry name" value="DUF630"/>
</dbReference>
<evidence type="ECO:0000259" key="3">
    <source>
        <dbReference type="Pfam" id="PF04783"/>
    </source>
</evidence>
<organism evidence="4 5">
    <name type="scientific">Liquidambar formosana</name>
    <name type="common">Formosan gum</name>
    <dbReference type="NCBI Taxonomy" id="63359"/>
    <lineage>
        <taxon>Eukaryota</taxon>
        <taxon>Viridiplantae</taxon>
        <taxon>Streptophyta</taxon>
        <taxon>Embryophyta</taxon>
        <taxon>Tracheophyta</taxon>
        <taxon>Spermatophyta</taxon>
        <taxon>Magnoliopsida</taxon>
        <taxon>eudicotyledons</taxon>
        <taxon>Gunneridae</taxon>
        <taxon>Pentapetalae</taxon>
        <taxon>Saxifragales</taxon>
        <taxon>Altingiaceae</taxon>
        <taxon>Liquidambar</taxon>
    </lineage>
</organism>
<dbReference type="EMBL" id="JBBPBK010000005">
    <property type="protein sequence ID" value="KAK9284945.1"/>
    <property type="molecule type" value="Genomic_DNA"/>
</dbReference>
<dbReference type="PANTHER" id="PTHR21450">
    <property type="entry name" value="PROTEIN ALTERED PHOSPHATE STARVATION RESPONSE 1"/>
    <property type="match status" value="1"/>
</dbReference>
<name>A0AAP0S1F5_LIQFO</name>
<sequence>MGCASSKPGEEDDVVSLCRERKRLMKSAVKRRYALADAHCKYNHSLYAVAAAIRLFATRHSPPLSSFRVSFPSPSDPTETLISNPMFLQQTPCELTRKAIAFKSIASAVSLDSSKVYYKEKEEEEEYAEEEENIEEEYEEEEEVFEHFNGRVGPLMPSPQRDFGWDFFNPFDGVRTELRDGFGQSTDDDLKVIREKEGIPELEEDGEREIGETDNVMVNNGEVVDEEGDVVEEVIVGDENENQREETGFESDSYTYQ</sequence>
<dbReference type="AlphaFoldDB" id="A0AAP0S1F5"/>
<feature type="coiled-coil region" evidence="1">
    <location>
        <begin position="117"/>
        <end position="151"/>
    </location>
</feature>
<evidence type="ECO:0000256" key="1">
    <source>
        <dbReference type="SAM" id="Coils"/>
    </source>
</evidence>
<feature type="domain" description="DUF630" evidence="3">
    <location>
        <begin position="1"/>
        <end position="60"/>
    </location>
</feature>